<keyword evidence="2" id="KW-1185">Reference proteome</keyword>
<name>A0A1H3KUE3_9PSEU</name>
<dbReference type="AlphaFoldDB" id="A0A1H3KUE3"/>
<dbReference type="STRING" id="418495.SAMN05216215_102914"/>
<dbReference type="EMBL" id="FNOK01000029">
    <property type="protein sequence ID" value="SDY55274.1"/>
    <property type="molecule type" value="Genomic_DNA"/>
</dbReference>
<sequence length="133" mass="14652">MSAQKTNELSELLERLDKQSSDLWKRVVLEGRPVSRDDGNIHLAIESGVVAIPVKEIEELHPIFGRAEAVTVVVRNADHIEYLRRTEDFAQDAAVAASDSDGVVLRAMRCGDTATCTSAQGYDATDDYCCRPM</sequence>
<organism evidence="1 2">
    <name type="scientific">Saccharopolyspora shandongensis</name>
    <dbReference type="NCBI Taxonomy" id="418495"/>
    <lineage>
        <taxon>Bacteria</taxon>
        <taxon>Bacillati</taxon>
        <taxon>Actinomycetota</taxon>
        <taxon>Actinomycetes</taxon>
        <taxon>Pseudonocardiales</taxon>
        <taxon>Pseudonocardiaceae</taxon>
        <taxon>Saccharopolyspora</taxon>
    </lineage>
</organism>
<proteinExistence type="predicted"/>
<gene>
    <name evidence="1" type="ORF">SAMN05216215_102914</name>
</gene>
<accession>A0A1H3KUE3</accession>
<evidence type="ECO:0000313" key="2">
    <source>
        <dbReference type="Proteomes" id="UP000199529"/>
    </source>
</evidence>
<evidence type="ECO:0000313" key="1">
    <source>
        <dbReference type="EMBL" id="SDY55274.1"/>
    </source>
</evidence>
<reference evidence="2" key="1">
    <citation type="submission" date="2016-10" db="EMBL/GenBank/DDBJ databases">
        <authorList>
            <person name="Varghese N."/>
            <person name="Submissions S."/>
        </authorList>
    </citation>
    <scope>NUCLEOTIDE SEQUENCE [LARGE SCALE GENOMIC DNA]</scope>
    <source>
        <strain evidence="2">CGMCC 4.3530</strain>
    </source>
</reference>
<dbReference type="OrthoDB" id="9913918at2"/>
<protein>
    <submittedName>
        <fullName evidence="1">Uncharacterized protein</fullName>
    </submittedName>
</protein>
<dbReference type="RefSeq" id="WP_093270483.1">
    <property type="nucleotide sequence ID" value="NZ_FNOK01000029.1"/>
</dbReference>
<dbReference type="Proteomes" id="UP000199529">
    <property type="component" value="Unassembled WGS sequence"/>
</dbReference>